<gene>
    <name evidence="8" type="ORF">E7747_06485</name>
</gene>
<dbReference type="PANTHER" id="PTHR33452:SF1">
    <property type="entry name" value="INNER MEMBRANE PROTEIN YPHA-RELATED"/>
    <property type="match status" value="1"/>
</dbReference>
<evidence type="ECO:0000256" key="6">
    <source>
        <dbReference type="ARBA" id="ARBA00023136"/>
    </source>
</evidence>
<dbReference type="KEGG" id="ddb:E7747_06485"/>
<evidence type="ECO:0000313" key="9">
    <source>
        <dbReference type="Proteomes" id="UP000297149"/>
    </source>
</evidence>
<keyword evidence="3" id="KW-1003">Cell membrane</keyword>
<dbReference type="InterPro" id="IPR032808">
    <property type="entry name" value="DoxX"/>
</dbReference>
<dbReference type="Proteomes" id="UP000297149">
    <property type="component" value="Chromosome"/>
</dbReference>
<dbReference type="EMBL" id="CP039396">
    <property type="protein sequence ID" value="QCD41959.1"/>
    <property type="molecule type" value="Genomic_DNA"/>
</dbReference>
<keyword evidence="4 7" id="KW-0812">Transmembrane</keyword>
<dbReference type="RefSeq" id="WP_123613592.1">
    <property type="nucleotide sequence ID" value="NZ_CAXHQF010000023.1"/>
</dbReference>
<organism evidence="8 9">
    <name type="scientific">Duncaniella dubosii</name>
    <dbReference type="NCBI Taxonomy" id="2518971"/>
    <lineage>
        <taxon>Bacteria</taxon>
        <taxon>Pseudomonadati</taxon>
        <taxon>Bacteroidota</taxon>
        <taxon>Bacteroidia</taxon>
        <taxon>Bacteroidales</taxon>
        <taxon>Muribaculaceae</taxon>
        <taxon>Duncaniella</taxon>
    </lineage>
</organism>
<dbReference type="InterPro" id="IPR051907">
    <property type="entry name" value="DoxX-like_oxidoreductase"/>
</dbReference>
<reference evidence="9" key="1">
    <citation type="submission" date="2019-02" db="EMBL/GenBank/DDBJ databases">
        <title>Isolation and identification of novel species under the genus Muribaculum.</title>
        <authorList>
            <person name="Miyake S."/>
            <person name="Ding Y."/>
            <person name="Low A."/>
            <person name="Soh M."/>
            <person name="Seedorf H."/>
        </authorList>
    </citation>
    <scope>NUCLEOTIDE SEQUENCE [LARGE SCALE GENOMIC DNA]</scope>
    <source>
        <strain evidence="9">H5</strain>
    </source>
</reference>
<evidence type="ECO:0000256" key="5">
    <source>
        <dbReference type="ARBA" id="ARBA00022989"/>
    </source>
</evidence>
<sequence>MSWYYSAPVNWFVKLSGYTYSNLARLFMRLFVGVMFLQFGIRHLVNYSELCNSFPTVLHMSSECSLIIMIIIELVCSLLIMAGFLTRLSVIPPICTMIAAEYYILHDMLPNLPVYGLDSTDPGYLPIMFIGIYIYLLIAGPGKISLDYFISLYIISQKGKYEEEELEDV</sequence>
<dbReference type="AlphaFoldDB" id="A0A4P7W217"/>
<evidence type="ECO:0000256" key="7">
    <source>
        <dbReference type="SAM" id="Phobius"/>
    </source>
</evidence>
<feature type="transmembrane region" description="Helical" evidence="7">
    <location>
        <begin position="125"/>
        <end position="150"/>
    </location>
</feature>
<comment type="subcellular location">
    <subcellularLocation>
        <location evidence="1">Cell membrane</location>
        <topology evidence="1">Multi-pass membrane protein</topology>
    </subcellularLocation>
</comment>
<evidence type="ECO:0000256" key="1">
    <source>
        <dbReference type="ARBA" id="ARBA00004651"/>
    </source>
</evidence>
<feature type="transmembrane region" description="Helical" evidence="7">
    <location>
        <begin position="26"/>
        <end position="45"/>
    </location>
</feature>
<accession>A0A4P7W217</accession>
<proteinExistence type="inferred from homology"/>
<keyword evidence="6 7" id="KW-0472">Membrane</keyword>
<comment type="similarity">
    <text evidence="2">Belongs to the DoxX family.</text>
</comment>
<keyword evidence="5 7" id="KW-1133">Transmembrane helix</keyword>
<evidence type="ECO:0000256" key="2">
    <source>
        <dbReference type="ARBA" id="ARBA00006679"/>
    </source>
</evidence>
<protein>
    <submittedName>
        <fullName evidence="8">DoxX family protein</fullName>
    </submittedName>
</protein>
<dbReference type="GO" id="GO:0005886">
    <property type="term" value="C:plasma membrane"/>
    <property type="evidence" value="ECO:0007669"/>
    <property type="project" value="UniProtKB-SubCell"/>
</dbReference>
<dbReference type="Pfam" id="PF07681">
    <property type="entry name" value="DoxX"/>
    <property type="match status" value="1"/>
</dbReference>
<name>A0A4P7W217_9BACT</name>
<evidence type="ECO:0000256" key="4">
    <source>
        <dbReference type="ARBA" id="ARBA00022692"/>
    </source>
</evidence>
<evidence type="ECO:0000313" key="8">
    <source>
        <dbReference type="EMBL" id="QCD41959.1"/>
    </source>
</evidence>
<keyword evidence="9" id="KW-1185">Reference proteome</keyword>
<dbReference type="PANTHER" id="PTHR33452">
    <property type="entry name" value="OXIDOREDUCTASE CATD-RELATED"/>
    <property type="match status" value="1"/>
</dbReference>
<feature type="transmembrane region" description="Helical" evidence="7">
    <location>
        <begin position="57"/>
        <end position="81"/>
    </location>
</feature>
<evidence type="ECO:0000256" key="3">
    <source>
        <dbReference type="ARBA" id="ARBA00022475"/>
    </source>
</evidence>